<proteinExistence type="predicted"/>
<accession>A0A2A9F8P7</accession>
<sequence length="60" mass="6755">MTTPNVACSRCGRLRVAETDALAALAWACTKDNGTERWLCPECARTHTRDIEGKLPDEYW</sequence>
<protein>
    <recommendedName>
        <fullName evidence="3">Small CPxCG-related zinc finger protein</fullName>
    </recommendedName>
</protein>
<organism evidence="1 2">
    <name type="scientific">Amycolatopsis sulphurea</name>
    <dbReference type="NCBI Taxonomy" id="76022"/>
    <lineage>
        <taxon>Bacteria</taxon>
        <taxon>Bacillati</taxon>
        <taxon>Actinomycetota</taxon>
        <taxon>Actinomycetes</taxon>
        <taxon>Pseudonocardiales</taxon>
        <taxon>Pseudonocardiaceae</taxon>
        <taxon>Amycolatopsis</taxon>
    </lineage>
</organism>
<gene>
    <name evidence="1" type="ORF">ATK36_2205</name>
</gene>
<keyword evidence="2" id="KW-1185">Reference proteome</keyword>
<dbReference type="Proteomes" id="UP000243542">
    <property type="component" value="Unassembled WGS sequence"/>
</dbReference>
<evidence type="ECO:0008006" key="3">
    <source>
        <dbReference type="Google" id="ProtNLM"/>
    </source>
</evidence>
<dbReference type="AlphaFoldDB" id="A0A2A9F8P7"/>
<evidence type="ECO:0000313" key="1">
    <source>
        <dbReference type="EMBL" id="PFG47176.1"/>
    </source>
</evidence>
<dbReference type="EMBL" id="PDJK01000002">
    <property type="protein sequence ID" value="PFG47176.1"/>
    <property type="molecule type" value="Genomic_DNA"/>
</dbReference>
<dbReference type="RefSeq" id="WP_098511125.1">
    <property type="nucleotide sequence ID" value="NZ_JBIAKZ010000038.1"/>
</dbReference>
<reference evidence="1 2" key="1">
    <citation type="submission" date="2017-10" db="EMBL/GenBank/DDBJ databases">
        <title>Sequencing the genomes of 1000 actinobacteria strains.</title>
        <authorList>
            <person name="Klenk H.-P."/>
        </authorList>
    </citation>
    <scope>NUCLEOTIDE SEQUENCE [LARGE SCALE GENOMIC DNA]</scope>
    <source>
        <strain evidence="1 2">DSM 46092</strain>
    </source>
</reference>
<evidence type="ECO:0000313" key="2">
    <source>
        <dbReference type="Proteomes" id="UP000243542"/>
    </source>
</evidence>
<comment type="caution">
    <text evidence="1">The sequence shown here is derived from an EMBL/GenBank/DDBJ whole genome shotgun (WGS) entry which is preliminary data.</text>
</comment>
<name>A0A2A9F8P7_9PSEU</name>